<dbReference type="InterPro" id="IPR013159">
    <property type="entry name" value="DnaA_C"/>
</dbReference>
<feature type="domain" description="Chromosomal replication initiator DnaA C-terminal" evidence="1">
    <location>
        <begin position="77"/>
        <end position="145"/>
    </location>
</feature>
<proteinExistence type="predicted"/>
<accession>A0ABS4E5R8</accession>
<reference evidence="2 3" key="1">
    <citation type="submission" date="2021-03" db="EMBL/GenBank/DDBJ databases">
        <title>Genomic Encyclopedia of Type Strains, Phase IV (KMG-IV): sequencing the most valuable type-strain genomes for metagenomic binning, comparative biology and taxonomic classification.</title>
        <authorList>
            <person name="Goeker M."/>
        </authorList>
    </citation>
    <scope>NUCLEOTIDE SEQUENCE [LARGE SCALE GENOMIC DNA]</scope>
    <source>
        <strain evidence="2 3">DSM 21600</strain>
    </source>
</reference>
<dbReference type="SUPFAM" id="SSF48295">
    <property type="entry name" value="TrpR-like"/>
    <property type="match status" value="1"/>
</dbReference>
<protein>
    <recommendedName>
        <fullName evidence="1">Chromosomal replication initiator DnaA C-terminal domain-containing protein</fullName>
    </recommendedName>
</protein>
<evidence type="ECO:0000259" key="1">
    <source>
        <dbReference type="SMART" id="SM00760"/>
    </source>
</evidence>
<gene>
    <name evidence="2" type="ORF">J2Z17_004754</name>
</gene>
<dbReference type="InterPro" id="IPR010921">
    <property type="entry name" value="Trp_repressor/repl_initiator"/>
</dbReference>
<dbReference type="CDD" id="cd06571">
    <property type="entry name" value="Bac_DnaA_C"/>
    <property type="match status" value="1"/>
</dbReference>
<evidence type="ECO:0000313" key="2">
    <source>
        <dbReference type="EMBL" id="MBP1853293.1"/>
    </source>
</evidence>
<keyword evidence="3" id="KW-1185">Reference proteome</keyword>
<evidence type="ECO:0000313" key="3">
    <source>
        <dbReference type="Proteomes" id="UP000759443"/>
    </source>
</evidence>
<dbReference type="SMART" id="SM00760">
    <property type="entry name" value="Bac_DnaA_C"/>
    <property type="match status" value="1"/>
</dbReference>
<name>A0ABS4E5R8_9HYPH</name>
<dbReference type="Gene3D" id="1.10.1750.10">
    <property type="match status" value="1"/>
</dbReference>
<comment type="caution">
    <text evidence="2">The sequence shown here is derived from an EMBL/GenBank/DDBJ whole genome shotgun (WGS) entry which is preliminary data.</text>
</comment>
<sequence>MHHDPFQQIEPAYFAVISTRPFRVSFTASQRVCLVPFGPGAPQGPLSPGLRLDGEGRAASPDAPGACRIDGEAARKACRAIQRMAEELLTLEIHSTFVGKGRRAKTRTRHIAIYVAHVALGIGQQQLADAFGRDRSTVSYGCAVIEDRRDDPAFDGFIGLLERVVQAAFAPEAADHE</sequence>
<dbReference type="RefSeq" id="WP_209948963.1">
    <property type="nucleotide sequence ID" value="NZ_JAGGJU010000016.1"/>
</dbReference>
<organism evidence="2 3">
    <name type="scientific">Rhizobium halophytocola</name>
    <dbReference type="NCBI Taxonomy" id="735519"/>
    <lineage>
        <taxon>Bacteria</taxon>
        <taxon>Pseudomonadati</taxon>
        <taxon>Pseudomonadota</taxon>
        <taxon>Alphaproteobacteria</taxon>
        <taxon>Hyphomicrobiales</taxon>
        <taxon>Rhizobiaceae</taxon>
        <taxon>Rhizobium/Agrobacterium group</taxon>
        <taxon>Rhizobium</taxon>
    </lineage>
</organism>
<dbReference type="EMBL" id="JAGGJU010000016">
    <property type="protein sequence ID" value="MBP1853293.1"/>
    <property type="molecule type" value="Genomic_DNA"/>
</dbReference>
<dbReference type="Proteomes" id="UP000759443">
    <property type="component" value="Unassembled WGS sequence"/>
</dbReference>